<reference evidence="4 5" key="1">
    <citation type="journal article" date="2023" name="Sci. Data">
        <title>Genome assembly of the Korean intertidal mud-creeper Batillaria attramentaria.</title>
        <authorList>
            <person name="Patra A.K."/>
            <person name="Ho P.T."/>
            <person name="Jun S."/>
            <person name="Lee S.J."/>
            <person name="Kim Y."/>
            <person name="Won Y.J."/>
        </authorList>
    </citation>
    <scope>NUCLEOTIDE SEQUENCE [LARGE SCALE GENOMIC DNA]</scope>
    <source>
        <strain evidence="4">Wonlab-2016</strain>
    </source>
</reference>
<dbReference type="PROSITE" id="PS00022">
    <property type="entry name" value="EGF_1"/>
    <property type="match status" value="1"/>
</dbReference>
<dbReference type="EMBL" id="JACVVK020000438">
    <property type="protein sequence ID" value="KAK7474393.1"/>
    <property type="molecule type" value="Genomic_DNA"/>
</dbReference>
<evidence type="ECO:0000313" key="4">
    <source>
        <dbReference type="EMBL" id="KAK7474393.1"/>
    </source>
</evidence>
<dbReference type="AlphaFoldDB" id="A0ABD0JI44"/>
<gene>
    <name evidence="4" type="ORF">BaRGS_00034347</name>
</gene>
<proteinExistence type="predicted"/>
<accession>A0ABD0JI44</accession>
<protein>
    <recommendedName>
        <fullName evidence="3">VWFD domain-containing protein</fullName>
    </recommendedName>
</protein>
<dbReference type="InterPro" id="IPR058727">
    <property type="entry name" value="Helical_Vwde"/>
</dbReference>
<name>A0ABD0JI44_9CAEN</name>
<dbReference type="Proteomes" id="UP001519460">
    <property type="component" value="Unassembled WGS sequence"/>
</dbReference>
<dbReference type="Pfam" id="PF26129">
    <property type="entry name" value="Vwde"/>
    <property type="match status" value="1"/>
</dbReference>
<keyword evidence="5" id="KW-1185">Reference proteome</keyword>
<dbReference type="PANTHER" id="PTHR14949">
    <property type="entry name" value="EGF-LIKE-DOMAIN, MULTIPLE 7, 8"/>
    <property type="match status" value="1"/>
</dbReference>
<evidence type="ECO:0000256" key="1">
    <source>
        <dbReference type="ARBA" id="ARBA00022729"/>
    </source>
</evidence>
<dbReference type="InterPro" id="IPR001846">
    <property type="entry name" value="VWF_type-D"/>
</dbReference>
<dbReference type="InterPro" id="IPR050969">
    <property type="entry name" value="Dev_Signal_Modulators"/>
</dbReference>
<dbReference type="PROSITE" id="PS51233">
    <property type="entry name" value="VWFD"/>
    <property type="match status" value="1"/>
</dbReference>
<feature type="domain" description="VWFD" evidence="3">
    <location>
        <begin position="344"/>
        <end position="523"/>
    </location>
</feature>
<sequence length="1035" mass="113413">MMNISSKTNVVPAVDGGCGAAAQDPCTSYTTLNDPWRATTFLPGPDDPLNCDLDLSPGWYRFVGGEMPTTCPASFSCGTQEITLQLQNCGDFVVYCLYNTPACAMAYCVDMQAAPPVPQPAPVLEGPEVINDSFRFVCRIPEVTGARVSAYDIRWTFDGQVIENVDMVTLTGDVRVTYLNQEAWTGRVGSMLRCSVRARDDVTGQTGDFVDSNGYWGGIRVNPPTLTLSEGQGAQEVTLTSTLPVVCFNDNQCELQVEVDVEGTRWEDIATTDSCLLRMRREDWNATSRTVSVSTHMMATRDFVDDGNQELTVRFRPVFSLAPPLWNGYQPPQMQVLTVDRATRRCSGYADPHVQGFERAGVFHMYEAGDYVFMRSERTNFEVQVRTWPCVGRACICAVAVQKGPDAITLDICDAMGQLPPNIRVISPQDLQPSTTIRREEDGRNFMLAFASGQWVRVTDFQSYLNVEVQVTGLEFESTAGLCGTFDNNTQNEFMAPDGHLFPDSDEPTDFFAAWRIDPDESLFSGVLRPVTDGGSRDTTQLCMCNAASRTIDCGVTRGIMDPARDGPQCDQCDITRDVNRWRLNGGVDDDTEDPDVPVVFLDQAIPNVQPAGTLLPVSRDEANSTCTAAMMNLTLTTQCAGAVTAQLSSFVMSCVEDMLASQDQRFLLAAVASWEGACESDVIRNPNNYVTDDVGRVQPPRVLTTDMCPGQCMMRGRCQDGTCFCDVGFRGQDCTVKGDKPPVILRIIRNGLCEARRRPCRVAFLAVDNFLSTPEMMCRIRDVQMTPQGPVSVSEWRPVPADFYTNRQMACQMPETGVPEDVAVRAYYVSVTTDGQLFSNEALYIVFDAICLDCDVSGNCSVRCEVCPVLRVLAGGTRHLTSHKSVVPRSITPPDRGALWSDACLIDDRCYTARAPNPLNAALVCDPLISNMRWTSTVEICTSEITDEDIFTNVGDVFVTAAFLQLLRKSAVASGEMRLTITGLLAHSNQTGCPCHFNPAATAVCACCEAGACQCPAPSMHQCVLCGRQDLCGR</sequence>
<dbReference type="Gene3D" id="2.10.25.10">
    <property type="entry name" value="Laminin"/>
    <property type="match status" value="1"/>
</dbReference>
<evidence type="ECO:0000259" key="3">
    <source>
        <dbReference type="PROSITE" id="PS51233"/>
    </source>
</evidence>
<dbReference type="PROSITE" id="PS01186">
    <property type="entry name" value="EGF_2"/>
    <property type="match status" value="1"/>
</dbReference>
<evidence type="ECO:0000313" key="5">
    <source>
        <dbReference type="Proteomes" id="UP001519460"/>
    </source>
</evidence>
<comment type="caution">
    <text evidence="4">The sequence shown here is derived from an EMBL/GenBank/DDBJ whole genome shotgun (WGS) entry which is preliminary data.</text>
</comment>
<dbReference type="SMART" id="SM00216">
    <property type="entry name" value="VWD"/>
    <property type="match status" value="1"/>
</dbReference>
<dbReference type="PANTHER" id="PTHR14949:SF51">
    <property type="entry name" value="VON WILLEBRAND FACTOR D AND EGF DOMAIN-CONTAINING PROTEIN"/>
    <property type="match status" value="1"/>
</dbReference>
<keyword evidence="1" id="KW-0732">Signal</keyword>
<dbReference type="Pfam" id="PF00094">
    <property type="entry name" value="VWD"/>
    <property type="match status" value="1"/>
</dbReference>
<organism evidence="4 5">
    <name type="scientific">Batillaria attramentaria</name>
    <dbReference type="NCBI Taxonomy" id="370345"/>
    <lineage>
        <taxon>Eukaryota</taxon>
        <taxon>Metazoa</taxon>
        <taxon>Spiralia</taxon>
        <taxon>Lophotrochozoa</taxon>
        <taxon>Mollusca</taxon>
        <taxon>Gastropoda</taxon>
        <taxon>Caenogastropoda</taxon>
        <taxon>Sorbeoconcha</taxon>
        <taxon>Cerithioidea</taxon>
        <taxon>Batillariidae</taxon>
        <taxon>Batillaria</taxon>
    </lineage>
</organism>
<evidence type="ECO:0000256" key="2">
    <source>
        <dbReference type="ARBA" id="ARBA00023157"/>
    </source>
</evidence>
<keyword evidence="2" id="KW-1015">Disulfide bond</keyword>
<dbReference type="InterPro" id="IPR000742">
    <property type="entry name" value="EGF"/>
</dbReference>
<feature type="non-terminal residue" evidence="4">
    <location>
        <position position="1035"/>
    </location>
</feature>
<dbReference type="Pfam" id="PF23106">
    <property type="entry name" value="EGF_Teneurin"/>
    <property type="match status" value="1"/>
</dbReference>